<proteinExistence type="predicted"/>
<name>A0AAQ2XZV7_9VIBR</name>
<feature type="domain" description="Response receiver" evidence="1">
    <location>
        <begin position="13"/>
        <end position="167"/>
    </location>
</feature>
<dbReference type="InterPro" id="IPR043834">
    <property type="entry name" value="REC"/>
</dbReference>
<sequence length="594" mass="67070">MTNLIKEAYIDPIRSVIVVDDEYPTVLELLDGAEAKAQSDVDRLKDVIALCRDDQNSWTLDIDNGQSNVLDNFSRISHSDLLILDYHLEKGNEDGKGEQALKVIDDLVKNQHFNLVIVHTKGYTVQGQDIGDLNKVFADIVLRLFGERTINSTEGYDAETVGDTIDTWADDDSGVLEKLKKSISTLDCLRVIKNNLLDPDCNELKGLKSIYDTRPLDEEDVEALSFGDLLRFVVDNHYKKIKPEIGTYRTQGLNWCATELWVKTSNSFIVVVGKDTSTAELPTKLLEALVSWNPHPHALLLSKFRHLVDEQGFGYVDDLINKRYVQAGWLQELLRADIQNAKWVAQSTSERLLSTMSEKMVPEIGEFAHLIQQALLSTGNISTLIEKYHGLDTEDKQTKLEISKNINAYSCSKSVVGNQLVTGHILEISGDNYICLTPACDLVPTQKSEWKKRLGDLMPFKLVKLWPSETRFPPSKKKKQSPEERLLSKLNANEHVVFNDTGVIKCYSLLKADGANPQWEQAFAHDNGEMFWNDDEATVYITRLLHGGFTGNDISNQVVEGRVVTQLRYEYAINLLQKFGVTQSRVGLDFVEFR</sequence>
<reference evidence="2" key="1">
    <citation type="submission" date="2023-02" db="EMBL/GenBank/DDBJ databases">
        <title>Isolation, identification, and genome analysis of Vibrio campbellii in the Penaeus vannamei larvae stage.</title>
        <authorList>
            <person name="Huang T."/>
            <person name="Zhang B."/>
        </authorList>
    </citation>
    <scope>NUCLEOTIDE SEQUENCE</scope>
    <source>
        <strain evidence="2">20220413_1</strain>
    </source>
</reference>
<dbReference type="AlphaFoldDB" id="A0AAQ2XZV7"/>
<accession>A0AAQ2XZV7</accession>
<dbReference type="EMBL" id="CP117988">
    <property type="protein sequence ID" value="WDG09930.1"/>
    <property type="molecule type" value="Genomic_DNA"/>
</dbReference>
<gene>
    <name evidence="2" type="ORF">PUN50_05380</name>
</gene>
<protein>
    <submittedName>
        <fullName evidence="2">Response regulator receiver domain</fullName>
    </submittedName>
</protein>
<evidence type="ECO:0000313" key="3">
    <source>
        <dbReference type="Proteomes" id="UP001219537"/>
    </source>
</evidence>
<organism evidence="2 3">
    <name type="scientific">Vibrio campbellii</name>
    <dbReference type="NCBI Taxonomy" id="680"/>
    <lineage>
        <taxon>Bacteria</taxon>
        <taxon>Pseudomonadati</taxon>
        <taxon>Pseudomonadota</taxon>
        <taxon>Gammaproteobacteria</taxon>
        <taxon>Vibrionales</taxon>
        <taxon>Vibrionaceae</taxon>
        <taxon>Vibrio</taxon>
    </lineage>
</organism>
<evidence type="ECO:0000313" key="2">
    <source>
        <dbReference type="EMBL" id="WDG09930.1"/>
    </source>
</evidence>
<dbReference type="RefSeq" id="WP_005426476.1">
    <property type="nucleotide sequence ID" value="NZ_CP117988.1"/>
</dbReference>
<evidence type="ECO:0000259" key="1">
    <source>
        <dbReference type="Pfam" id="PF19192"/>
    </source>
</evidence>
<dbReference type="Proteomes" id="UP001219537">
    <property type="component" value="Chromosome 1"/>
</dbReference>
<dbReference type="Pfam" id="PF19192">
    <property type="entry name" value="Response_reg_2"/>
    <property type="match status" value="1"/>
</dbReference>